<dbReference type="AlphaFoldDB" id="A0A7J6XV09"/>
<dbReference type="VEuPathDB" id="TriTrypDB:BCY84_10228"/>
<evidence type="ECO:0000313" key="2">
    <source>
        <dbReference type="EMBL" id="KAF5218075.1"/>
    </source>
</evidence>
<proteinExistence type="predicted"/>
<evidence type="ECO:0000256" key="1">
    <source>
        <dbReference type="SAM" id="MobiDB-lite"/>
    </source>
</evidence>
<gene>
    <name evidence="2" type="ORF">ECC02_008996</name>
</gene>
<organism evidence="2 3">
    <name type="scientific">Trypanosoma cruzi</name>
    <dbReference type="NCBI Taxonomy" id="5693"/>
    <lineage>
        <taxon>Eukaryota</taxon>
        <taxon>Discoba</taxon>
        <taxon>Euglenozoa</taxon>
        <taxon>Kinetoplastea</taxon>
        <taxon>Metakinetoplastina</taxon>
        <taxon>Trypanosomatida</taxon>
        <taxon>Trypanosomatidae</taxon>
        <taxon>Trypanosoma</taxon>
        <taxon>Schizotrypanum</taxon>
    </lineage>
</organism>
<dbReference type="Proteomes" id="UP000583944">
    <property type="component" value="Unassembled WGS sequence"/>
</dbReference>
<feature type="region of interest" description="Disordered" evidence="1">
    <location>
        <begin position="70"/>
        <end position="90"/>
    </location>
</feature>
<accession>A0A7J6XV09</accession>
<name>A0A7J6XV09_TRYCR</name>
<reference evidence="2 3" key="1">
    <citation type="journal article" date="2019" name="Genome Biol. Evol.">
        <title>Nanopore Sequencing Significantly Improves Genome Assembly of the Protozoan Parasite Trypanosoma cruzi.</title>
        <authorList>
            <person name="Diaz-Viraque F."/>
            <person name="Pita S."/>
            <person name="Greif G."/>
            <person name="de Souza R.C.M."/>
            <person name="Iraola G."/>
            <person name="Robello C."/>
        </authorList>
    </citation>
    <scope>NUCLEOTIDE SEQUENCE [LARGE SCALE GENOMIC DNA]</scope>
    <source>
        <strain evidence="2 3">Berenice</strain>
    </source>
</reference>
<feature type="compositionally biased region" description="Basic and acidic residues" evidence="1">
    <location>
        <begin position="80"/>
        <end position="90"/>
    </location>
</feature>
<protein>
    <submittedName>
        <fullName evidence="2">Uncharacterized protein</fullName>
    </submittedName>
</protein>
<dbReference type="VEuPathDB" id="TriTrypDB:ECC02_008996"/>
<dbReference type="EMBL" id="JABDHM010000108">
    <property type="protein sequence ID" value="KAF5218075.1"/>
    <property type="molecule type" value="Genomic_DNA"/>
</dbReference>
<dbReference type="OrthoDB" id="10430386at2759"/>
<comment type="caution">
    <text evidence="2">The sequence shown here is derived from an EMBL/GenBank/DDBJ whole genome shotgun (WGS) entry which is preliminary data.</text>
</comment>
<evidence type="ECO:0000313" key="3">
    <source>
        <dbReference type="Proteomes" id="UP000583944"/>
    </source>
</evidence>
<sequence length="217" mass="23805">MPPTRSNLLKPRSLAFFYRFIGECSSFFPLCFSFSCSSSVAVILPQDAYGARTATGPIIWVFPIEDDEEEAASSGGGSAGRREAGDHGELQEEIMRGAPLLVEFRRLILQDVMDRLGEAKGERSIAIGEIIASLKEEMRREMCQNRNGAAGERVGPDSCCSGEAVRRMKGLHRNDVQRGVVVATPQERADRPTVAQKAEVVHVQELEKLILERAAGL</sequence>